<gene>
    <name evidence="3" type="ORF">LAFE_0H04984G</name>
</gene>
<dbReference type="Proteomes" id="UP000190831">
    <property type="component" value="Chromosome H"/>
</dbReference>
<feature type="compositionally biased region" description="Polar residues" evidence="2">
    <location>
        <begin position="53"/>
        <end position="69"/>
    </location>
</feature>
<dbReference type="AlphaFoldDB" id="A0A1G4MJK4"/>
<dbReference type="OMA" id="SHQPYLK"/>
<dbReference type="Pfam" id="PF08238">
    <property type="entry name" value="Sel1"/>
    <property type="match status" value="7"/>
</dbReference>
<dbReference type="SMART" id="SM00671">
    <property type="entry name" value="SEL1"/>
    <property type="match status" value="7"/>
</dbReference>
<dbReference type="InterPro" id="IPR051726">
    <property type="entry name" value="Chitin_Synth_Reg"/>
</dbReference>
<feature type="region of interest" description="Disordered" evidence="2">
    <location>
        <begin position="91"/>
        <end position="132"/>
    </location>
</feature>
<organism evidence="3 4">
    <name type="scientific">Lachancea fermentati</name>
    <name type="common">Zygosaccharomyces fermentati</name>
    <dbReference type="NCBI Taxonomy" id="4955"/>
    <lineage>
        <taxon>Eukaryota</taxon>
        <taxon>Fungi</taxon>
        <taxon>Dikarya</taxon>
        <taxon>Ascomycota</taxon>
        <taxon>Saccharomycotina</taxon>
        <taxon>Saccharomycetes</taxon>
        <taxon>Saccharomycetales</taxon>
        <taxon>Saccharomycetaceae</taxon>
        <taxon>Lachancea</taxon>
    </lineage>
</organism>
<evidence type="ECO:0000313" key="3">
    <source>
        <dbReference type="EMBL" id="SCW04058.1"/>
    </source>
</evidence>
<evidence type="ECO:0000256" key="1">
    <source>
        <dbReference type="ARBA" id="ARBA00022737"/>
    </source>
</evidence>
<feature type="region of interest" description="Disordered" evidence="2">
    <location>
        <begin position="148"/>
        <end position="181"/>
    </location>
</feature>
<feature type="compositionally biased region" description="Polar residues" evidence="2">
    <location>
        <begin position="91"/>
        <end position="100"/>
    </location>
</feature>
<feature type="compositionally biased region" description="Polar residues" evidence="2">
    <location>
        <begin position="107"/>
        <end position="120"/>
    </location>
</feature>
<accession>A0A1G4MJK4</accession>
<evidence type="ECO:0000256" key="2">
    <source>
        <dbReference type="SAM" id="MobiDB-lite"/>
    </source>
</evidence>
<reference evidence="3 4" key="1">
    <citation type="submission" date="2016-03" db="EMBL/GenBank/DDBJ databases">
        <authorList>
            <person name="Devillers H."/>
        </authorList>
    </citation>
    <scope>NUCLEOTIDE SEQUENCE [LARGE SCALE GENOMIC DNA]</scope>
    <source>
        <strain evidence="3">CBS 6772</strain>
    </source>
</reference>
<dbReference type="OrthoDB" id="272077at2759"/>
<feature type="compositionally biased region" description="Polar residues" evidence="2">
    <location>
        <begin position="22"/>
        <end position="37"/>
    </location>
</feature>
<dbReference type="InterPro" id="IPR006597">
    <property type="entry name" value="Sel1-like"/>
</dbReference>
<keyword evidence="4" id="KW-1185">Reference proteome</keyword>
<name>A0A1G4MJK4_LACFM</name>
<dbReference type="InterPro" id="IPR011990">
    <property type="entry name" value="TPR-like_helical_dom_sf"/>
</dbReference>
<proteinExistence type="predicted"/>
<keyword evidence="1" id="KW-0677">Repeat</keyword>
<dbReference type="Gene3D" id="1.25.40.10">
    <property type="entry name" value="Tetratricopeptide repeat domain"/>
    <property type="match status" value="2"/>
</dbReference>
<dbReference type="PANTHER" id="PTHR46430:SF3">
    <property type="entry name" value="ACTIVATOR OF C KINASE PROTEIN 1"/>
    <property type="match status" value="1"/>
</dbReference>
<protein>
    <submittedName>
        <fullName evidence="3">LAFE_0H04984g1_1</fullName>
    </submittedName>
</protein>
<feature type="region of interest" description="Disordered" evidence="2">
    <location>
        <begin position="1"/>
        <end position="79"/>
    </location>
</feature>
<dbReference type="STRING" id="4955.A0A1G4MJK4"/>
<sequence>MSERSKEQLYGMHINMYPPSRQVDSAGNNGPADNQRTAPYPLEDTQEVINPVPLQSRSTQSSIGVTSGSIPAPRVISPTDSRYERPFAFTASGSTDSLNRATRPGISATSSVETFTSASDMQKPPPPPYEETETQYFLREKAYRQEEDMAQEVMKVSPKKNPLQEPSRRKTPPPKNRPRDLSNYSEEALEFHNIYEITVNDSPKFTPEVQMKWCETLLTYSFRPKFISQYNINAEKLKRQLTPEETLKNQKIILEHALKVLTKLITLQFGPAMYLMGTLYSHQPYLDIKIQSIVAKNDTKALDYYSRAAELNHADACFRAGISYEYQRGTPPQLSKDNCLQRAVKYYELGADKCLDASCMYKLGMLYLHGLEYQRVILSQDVKKAILWFTRASYADTEKQSPSDAKRATQVSPQAMYELGKIYEFEGLPPSLQNALLAASIQPNPSKALTYYHRCATQCSYPLAQWKLGHCYEFGELNLPVIANKSIAWYAKAAMNKPRGNPMAMMALSGWYLTGASGVLQPNNQEAYNWALKACQLSEGKLARAQYALGFFCENGIGCPPSMEKAREHYHAAASAGHQKALERLKNGI</sequence>
<evidence type="ECO:0000313" key="4">
    <source>
        <dbReference type="Proteomes" id="UP000190831"/>
    </source>
</evidence>
<dbReference type="PANTHER" id="PTHR46430">
    <property type="entry name" value="PROTEIN SKT5-RELATED"/>
    <property type="match status" value="1"/>
</dbReference>
<dbReference type="EMBL" id="LT598491">
    <property type="protein sequence ID" value="SCW04058.1"/>
    <property type="molecule type" value="Genomic_DNA"/>
</dbReference>
<dbReference type="SUPFAM" id="SSF81901">
    <property type="entry name" value="HCP-like"/>
    <property type="match status" value="1"/>
</dbReference>